<organism evidence="2 3">
    <name type="scientific">Eimeria brunetti</name>
    <dbReference type="NCBI Taxonomy" id="51314"/>
    <lineage>
        <taxon>Eukaryota</taxon>
        <taxon>Sar</taxon>
        <taxon>Alveolata</taxon>
        <taxon>Apicomplexa</taxon>
        <taxon>Conoidasida</taxon>
        <taxon>Coccidia</taxon>
        <taxon>Eucoccidiorida</taxon>
        <taxon>Eimeriorina</taxon>
        <taxon>Eimeriidae</taxon>
        <taxon>Eimeria</taxon>
    </lineage>
</organism>
<keyword evidence="3" id="KW-1185">Reference proteome</keyword>
<dbReference type="OrthoDB" id="347457at2759"/>
<dbReference type="AlphaFoldDB" id="U6LW39"/>
<proteinExistence type="predicted"/>
<reference evidence="2" key="1">
    <citation type="submission" date="2013-10" db="EMBL/GenBank/DDBJ databases">
        <title>Genomic analysis of the causative agents of coccidiosis in chickens.</title>
        <authorList>
            <person name="Reid A.J."/>
            <person name="Blake D."/>
            <person name="Billington K."/>
            <person name="Browne H."/>
            <person name="Dunn M."/>
            <person name="Hung S."/>
            <person name="Kawahara F."/>
            <person name="Miranda-Saavedra D."/>
            <person name="Mourier T."/>
            <person name="Nagra H."/>
            <person name="Otto T.D."/>
            <person name="Rawlings N."/>
            <person name="Sanchez A."/>
            <person name="Sanders M."/>
            <person name="Subramaniam C."/>
            <person name="Tay Y."/>
            <person name="Dear P."/>
            <person name="Doerig C."/>
            <person name="Gruber A."/>
            <person name="Parkinson J."/>
            <person name="Shirley M."/>
            <person name="Wan K.L."/>
            <person name="Berriman M."/>
            <person name="Tomley F."/>
            <person name="Pain A."/>
        </authorList>
    </citation>
    <scope>NUCLEOTIDE SEQUENCE [LARGE SCALE GENOMIC DNA]</scope>
    <source>
        <strain evidence="2">Houghton</strain>
    </source>
</reference>
<protein>
    <submittedName>
        <fullName evidence="2">Uncharacterized protein</fullName>
    </submittedName>
</protein>
<accession>U6LW39</accession>
<reference evidence="2" key="2">
    <citation type="submission" date="2013-10" db="EMBL/GenBank/DDBJ databases">
        <authorList>
            <person name="Aslett M."/>
        </authorList>
    </citation>
    <scope>NUCLEOTIDE SEQUENCE [LARGE SCALE GENOMIC DNA]</scope>
    <source>
        <strain evidence="2">Houghton</strain>
    </source>
</reference>
<dbReference type="EMBL" id="HG713340">
    <property type="protein sequence ID" value="CDJ53463.1"/>
    <property type="molecule type" value="Genomic_DNA"/>
</dbReference>
<dbReference type="VEuPathDB" id="ToxoDB:EBH_0057200"/>
<evidence type="ECO:0000313" key="2">
    <source>
        <dbReference type="EMBL" id="CDJ53463.1"/>
    </source>
</evidence>
<name>U6LW39_9EIME</name>
<gene>
    <name evidence="2" type="ORF">EBH_0057200</name>
</gene>
<evidence type="ECO:0000313" key="3">
    <source>
        <dbReference type="Proteomes" id="UP000030750"/>
    </source>
</evidence>
<evidence type="ECO:0000256" key="1">
    <source>
        <dbReference type="SAM" id="MobiDB-lite"/>
    </source>
</evidence>
<dbReference type="Proteomes" id="UP000030750">
    <property type="component" value="Unassembled WGS sequence"/>
</dbReference>
<sequence>MCLVQSEANLLEGQKLIEEQRAEIQRLVVAFSREKALFDLSSRVEALNRSRVEALNREKALVPPVVLTLPKHLRGVGEAQLEAISNKMGLILQALDRERQTTSEEDSEDRTSLALVQQRMLEEQQAVLKRLLEGFDRLDERFWGRGDTDEEPTTVLRPHKVQALTIEAFCLQIKIVYEPCLGRVETHIIKLMTEDELNRWSHALAYGGFLRGAPLVQGGPPTPGGPPASRGVSEREEEVLVRVSAPEGLAFDGGPTLTERHDGRIQYNEERNVLIITSPDVKLMIYFS</sequence>
<feature type="region of interest" description="Disordered" evidence="1">
    <location>
        <begin position="215"/>
        <end position="236"/>
    </location>
</feature>